<feature type="region of interest" description="Disordered" evidence="1">
    <location>
        <begin position="1059"/>
        <end position="1125"/>
    </location>
</feature>
<feature type="compositionally biased region" description="Polar residues" evidence="1">
    <location>
        <begin position="717"/>
        <end position="738"/>
    </location>
</feature>
<feature type="compositionally biased region" description="Pro residues" evidence="1">
    <location>
        <begin position="788"/>
        <end position="806"/>
    </location>
</feature>
<dbReference type="OrthoDB" id="5563754at2759"/>
<dbReference type="InParanoid" id="A0A1J7K5I1"/>
<dbReference type="PROSITE" id="PS50003">
    <property type="entry name" value="PH_DOMAIN"/>
    <property type="match status" value="1"/>
</dbReference>
<protein>
    <recommendedName>
        <fullName evidence="2">PH domain-containing protein</fullName>
    </recommendedName>
</protein>
<accession>A0A1J7K5I1</accession>
<feature type="region of interest" description="Disordered" evidence="1">
    <location>
        <begin position="1"/>
        <end position="97"/>
    </location>
</feature>
<dbReference type="STRING" id="1408157.A0A1J7K5I1"/>
<evidence type="ECO:0000259" key="2">
    <source>
        <dbReference type="PROSITE" id="PS50003"/>
    </source>
</evidence>
<dbReference type="EMBL" id="KV875093">
    <property type="protein sequence ID" value="OIW35482.1"/>
    <property type="molecule type" value="Genomic_DNA"/>
</dbReference>
<dbReference type="SUPFAM" id="SSF50729">
    <property type="entry name" value="PH domain-like"/>
    <property type="match status" value="1"/>
</dbReference>
<gene>
    <name evidence="3" type="ORF">CONLIGDRAFT_608793</name>
</gene>
<feature type="compositionally biased region" description="Basic residues" evidence="1">
    <location>
        <begin position="504"/>
        <end position="514"/>
    </location>
</feature>
<feature type="compositionally biased region" description="Basic and acidic residues" evidence="1">
    <location>
        <begin position="26"/>
        <end position="43"/>
    </location>
</feature>
<evidence type="ECO:0000313" key="4">
    <source>
        <dbReference type="Proteomes" id="UP000182658"/>
    </source>
</evidence>
<feature type="domain" description="PH" evidence="2">
    <location>
        <begin position="131"/>
        <end position="249"/>
    </location>
</feature>
<feature type="compositionally biased region" description="Basic and acidic residues" evidence="1">
    <location>
        <begin position="919"/>
        <end position="931"/>
    </location>
</feature>
<dbReference type="Pfam" id="PF25381">
    <property type="entry name" value="PH_26"/>
    <property type="match status" value="1"/>
</dbReference>
<feature type="compositionally biased region" description="Basic and acidic residues" evidence="1">
    <location>
        <begin position="489"/>
        <end position="503"/>
    </location>
</feature>
<feature type="compositionally biased region" description="Basic and acidic residues" evidence="1">
    <location>
        <begin position="1010"/>
        <end position="1020"/>
    </location>
</feature>
<dbReference type="Proteomes" id="UP000182658">
    <property type="component" value="Unassembled WGS sequence"/>
</dbReference>
<feature type="region of interest" description="Disordered" evidence="1">
    <location>
        <begin position="489"/>
        <end position="1038"/>
    </location>
</feature>
<dbReference type="InterPro" id="IPR058155">
    <property type="entry name" value="Skg3/CAF120-like_PH"/>
</dbReference>
<evidence type="ECO:0000256" key="1">
    <source>
        <dbReference type="SAM" id="MobiDB-lite"/>
    </source>
</evidence>
<organism evidence="3 4">
    <name type="scientific">Coniochaeta ligniaria NRRL 30616</name>
    <dbReference type="NCBI Taxonomy" id="1408157"/>
    <lineage>
        <taxon>Eukaryota</taxon>
        <taxon>Fungi</taxon>
        <taxon>Dikarya</taxon>
        <taxon>Ascomycota</taxon>
        <taxon>Pezizomycotina</taxon>
        <taxon>Sordariomycetes</taxon>
        <taxon>Sordariomycetidae</taxon>
        <taxon>Coniochaetales</taxon>
        <taxon>Coniochaetaceae</taxon>
        <taxon>Coniochaeta</taxon>
    </lineage>
</organism>
<feature type="compositionally biased region" description="Pro residues" evidence="1">
    <location>
        <begin position="1269"/>
        <end position="1280"/>
    </location>
</feature>
<dbReference type="Pfam" id="PF00169">
    <property type="entry name" value="PH"/>
    <property type="match status" value="1"/>
</dbReference>
<name>A0A1J7K5I1_9PEZI</name>
<feature type="region of interest" description="Disordered" evidence="1">
    <location>
        <begin position="1256"/>
        <end position="1323"/>
    </location>
</feature>
<dbReference type="SMART" id="SM00233">
    <property type="entry name" value="PH"/>
    <property type="match status" value="1"/>
</dbReference>
<evidence type="ECO:0000313" key="3">
    <source>
        <dbReference type="EMBL" id="OIW35482.1"/>
    </source>
</evidence>
<dbReference type="InterPro" id="IPR011993">
    <property type="entry name" value="PH-like_dom_sf"/>
</dbReference>
<sequence length="1323" mass="141898">MSQFSATHKDSRTPTPTSSPPPADVQSHDHQNPVPNGDKEFRNSTDSYPQPPNRYSLPAESTPPSPARAEFPQSHPTAEESPTASPTGRPRSTSRPLSMVQTYQPTLMDVNEDTIPELQPIFTFLNSHQNKLYQEGYFLKLDDQDTRGKPNPDRTWTECFAQLVGTVLSLWDAAELDAAGEEGEVLPKFINLTDASIKMIESLPTRSNDEQPLQNILSISTAGRNRYLLHFNSHHSLIQWTAGIRLAMYEHSTLQEAYTGALIAGKGKTLNNINLIMDRTRFKTEEWVRVRFGAGVPWRRCWCVISPPDEKEYQKLQKEMKKRSLYDRSHPPILKGDIKFYDSKKEAEKKKKARPIASITEAYSAYAIYPQSRALIDGSTLLKVEGSITIHSEPPSATEGFVFIMPETRPAVTGFEMLLRFMFPTWDTFALYGRPGRLVASVLDPRSLMFAMPKHKRYGYLEILDVTGLILTEGSASWTEREWRKQLKELTGKRMTAMEDGTKTHGRSASRSSKRLSFGPQPGPPRARVGFADDASSIRSSRSMSLGQHGPRTDSAPPDPNRERAPSALGGSVLKHARNSSDTQVVAPGTSFELGGPPAGHGRSSPPPGRIGFTSDLASTPERVSSDDDQATGYMPPPHGVQTRQEGLVPEPVNAPPAFAHGAGSKPSQKPYHSPEMRRATSRLSSTTLSQLAKAGGLTPEAFRDRDDPMARAGENSAGSPFGQSDPSGPSVQPQTYANHEEMHANNNGSREALTPGTNVPSGPPRSSPGLPVPDMGLQQKRSKSPLAGPPPGYGPGPNAGRPPPNNYRGPGPMGQPPMGYPGMGPPMGPPPHARGPPPMMGPPPPGPRRTPPPGARRGPPPSIQTSPPINRKPLPQRTTSLQRRDDSVPSSPSSTGRSSSHYDDASSNMSPDYASTRKSSETQESVERPRAGVLRTVGDAPAPQTSQTDDSGYAVPDIHFGRSVIPVRTQSPMRAPTPGGMPPTGNDPRAFSPGPGGRRSPGPGPSYTHLREESDDNTRRVAWQPGAARVGSPSGERALSPEQFVQQRAAAASATPLYAHGHQRSVSGNTLTALRTGTPTPPLRRTGSQELLTAMGGSAPHSRSNSADLLQRPSSQGSGAVLSGGEISSHLSAREQEHVARVTGSPLINVAGNRNGPQPQAGLVGAIEAREREKAQMKHGLGGQAVAAAIDQRQRDQYNQAQRAAQMAYANQMGGQQQPQHFNLPGRPGAMSPGPAPSMYAGSSMGPMGMGMGPGPVMSPPRNNSFGPGPPPQGMPPMPMGMRGGSRPQSPAVPPQRQFSPVGGAPRPGTPGGGVPFQGQAF</sequence>
<keyword evidence="4" id="KW-1185">Reference proteome</keyword>
<feature type="compositionally biased region" description="Pro residues" evidence="1">
    <location>
        <begin position="814"/>
        <end position="863"/>
    </location>
</feature>
<reference evidence="3 4" key="1">
    <citation type="submission" date="2016-10" db="EMBL/GenBank/DDBJ databases">
        <title>Draft genome sequence of Coniochaeta ligniaria NRRL30616, a lignocellulolytic fungus for bioabatement of inhibitors in plant biomass hydrolysates.</title>
        <authorList>
            <consortium name="DOE Joint Genome Institute"/>
            <person name="Jimenez D.J."/>
            <person name="Hector R.E."/>
            <person name="Riley R."/>
            <person name="Sun H."/>
            <person name="Grigoriev I.V."/>
            <person name="Van Elsas J.D."/>
            <person name="Nichols N.N."/>
        </authorList>
    </citation>
    <scope>NUCLEOTIDE SEQUENCE [LARGE SCALE GENOMIC DNA]</scope>
    <source>
        <strain evidence="3 4">NRRL 30616</strain>
    </source>
</reference>
<feature type="compositionally biased region" description="Low complexity" evidence="1">
    <location>
        <begin position="889"/>
        <end position="900"/>
    </location>
</feature>
<feature type="compositionally biased region" description="Polar residues" evidence="1">
    <location>
        <begin position="1102"/>
        <end position="1119"/>
    </location>
</feature>
<dbReference type="Gene3D" id="2.30.29.30">
    <property type="entry name" value="Pleckstrin-homology domain (PH domain)/Phosphotyrosine-binding domain (PTB)"/>
    <property type="match status" value="1"/>
</dbReference>
<feature type="compositionally biased region" description="Low complexity" evidence="1">
    <location>
        <begin position="682"/>
        <end position="693"/>
    </location>
</feature>
<dbReference type="FunFam" id="2.30.29.30:FF:000203">
    <property type="entry name" value="PH domain-containing protein"/>
    <property type="match status" value="1"/>
</dbReference>
<dbReference type="InterPro" id="IPR001849">
    <property type="entry name" value="PH_domain"/>
</dbReference>
<feature type="compositionally biased region" description="Polar residues" evidence="1">
    <location>
        <begin position="74"/>
        <end position="97"/>
    </location>
</feature>
<feature type="compositionally biased region" description="Low complexity" evidence="1">
    <location>
        <begin position="1071"/>
        <end position="1087"/>
    </location>
</feature>
<proteinExistence type="predicted"/>